<dbReference type="SUPFAM" id="SSF50249">
    <property type="entry name" value="Nucleic acid-binding proteins"/>
    <property type="match status" value="1"/>
</dbReference>
<evidence type="ECO:0000313" key="2">
    <source>
        <dbReference type="Proteomes" id="UP000245207"/>
    </source>
</evidence>
<protein>
    <submittedName>
        <fullName evidence="1">Nucleic acid-binding, OB-fold protein</fullName>
    </submittedName>
</protein>
<gene>
    <name evidence="1" type="ORF">CTI12_AA201970</name>
</gene>
<dbReference type="Proteomes" id="UP000245207">
    <property type="component" value="Unassembled WGS sequence"/>
</dbReference>
<name>A0A2U1P2B9_ARTAN</name>
<dbReference type="PANTHER" id="PTHR47165:SF4">
    <property type="entry name" value="OS03G0429900 PROTEIN"/>
    <property type="match status" value="1"/>
</dbReference>
<accession>A0A2U1P2B9</accession>
<dbReference type="EMBL" id="PKPP01001790">
    <property type="protein sequence ID" value="PWA79901.1"/>
    <property type="molecule type" value="Genomic_DNA"/>
</dbReference>
<organism evidence="1 2">
    <name type="scientific">Artemisia annua</name>
    <name type="common">Sweet wormwood</name>
    <dbReference type="NCBI Taxonomy" id="35608"/>
    <lineage>
        <taxon>Eukaryota</taxon>
        <taxon>Viridiplantae</taxon>
        <taxon>Streptophyta</taxon>
        <taxon>Embryophyta</taxon>
        <taxon>Tracheophyta</taxon>
        <taxon>Spermatophyta</taxon>
        <taxon>Magnoliopsida</taxon>
        <taxon>eudicotyledons</taxon>
        <taxon>Gunneridae</taxon>
        <taxon>Pentapetalae</taxon>
        <taxon>asterids</taxon>
        <taxon>campanulids</taxon>
        <taxon>Asterales</taxon>
        <taxon>Asteraceae</taxon>
        <taxon>Asteroideae</taxon>
        <taxon>Anthemideae</taxon>
        <taxon>Artemisiinae</taxon>
        <taxon>Artemisia</taxon>
    </lineage>
</organism>
<comment type="caution">
    <text evidence="1">The sequence shown here is derived from an EMBL/GenBank/DDBJ whole genome shotgun (WGS) entry which is preliminary data.</text>
</comment>
<keyword evidence="2" id="KW-1185">Reference proteome</keyword>
<proteinExistence type="predicted"/>
<reference evidence="1 2" key="1">
    <citation type="journal article" date="2018" name="Mol. Plant">
        <title>The genome of Artemisia annua provides insight into the evolution of Asteraceae family and artemisinin biosynthesis.</title>
        <authorList>
            <person name="Shen Q."/>
            <person name="Zhang L."/>
            <person name="Liao Z."/>
            <person name="Wang S."/>
            <person name="Yan T."/>
            <person name="Shi P."/>
            <person name="Liu M."/>
            <person name="Fu X."/>
            <person name="Pan Q."/>
            <person name="Wang Y."/>
            <person name="Lv Z."/>
            <person name="Lu X."/>
            <person name="Zhang F."/>
            <person name="Jiang W."/>
            <person name="Ma Y."/>
            <person name="Chen M."/>
            <person name="Hao X."/>
            <person name="Li L."/>
            <person name="Tang Y."/>
            <person name="Lv G."/>
            <person name="Zhou Y."/>
            <person name="Sun X."/>
            <person name="Brodelius P.E."/>
            <person name="Rose J.K.C."/>
            <person name="Tang K."/>
        </authorList>
    </citation>
    <scope>NUCLEOTIDE SEQUENCE [LARGE SCALE GENOMIC DNA]</scope>
    <source>
        <strain evidence="2">cv. Huhao1</strain>
        <tissue evidence="1">Leaf</tissue>
    </source>
</reference>
<sequence length="208" mass="24381">MTEAYIRDLRPRDRNKILHAKVYRAWIHRDLPDTTNKGFRAILLDKQQTLANPTSLSFSRFFTSFDDIEDVGFPDHYFDFASYNKLPDRVVDPKEKPKKLYPVLTDYIGCYIRSGDKGKVGNPNRTQSVQRKVEIQNLNRNSLELTLWGDLAEKFNKERIDALERPIIIAVSSCRVSRYNNNLQLQSTVATYFYINPRIPQLEEYRAE</sequence>
<dbReference type="OrthoDB" id="1829749at2759"/>
<evidence type="ECO:0000313" key="1">
    <source>
        <dbReference type="EMBL" id="PWA79901.1"/>
    </source>
</evidence>
<dbReference type="InterPro" id="IPR012340">
    <property type="entry name" value="NA-bd_OB-fold"/>
</dbReference>
<dbReference type="Gene3D" id="2.40.50.140">
    <property type="entry name" value="Nucleic acid-binding proteins"/>
    <property type="match status" value="1"/>
</dbReference>
<dbReference type="PANTHER" id="PTHR47165">
    <property type="entry name" value="OS03G0429900 PROTEIN"/>
    <property type="match status" value="1"/>
</dbReference>
<dbReference type="AlphaFoldDB" id="A0A2U1P2B9"/>
<dbReference type="CDD" id="cd04481">
    <property type="entry name" value="RPA1_DBD_B_like"/>
    <property type="match status" value="1"/>
</dbReference>